<feature type="non-terminal residue" evidence="1">
    <location>
        <position position="39"/>
    </location>
</feature>
<dbReference type="AlphaFoldDB" id="A0A091M557"/>
<sequence>VTFTSFFMKLNVAPGRESGGGGRYSARMTLYMLLNSDIP</sequence>
<organism evidence="1 2">
    <name type="scientific">Cariama cristata</name>
    <name type="common">Red-legged seriema</name>
    <dbReference type="NCBI Taxonomy" id="54380"/>
    <lineage>
        <taxon>Eukaryota</taxon>
        <taxon>Metazoa</taxon>
        <taxon>Chordata</taxon>
        <taxon>Craniata</taxon>
        <taxon>Vertebrata</taxon>
        <taxon>Euteleostomi</taxon>
        <taxon>Archelosauria</taxon>
        <taxon>Archosauria</taxon>
        <taxon>Dinosauria</taxon>
        <taxon>Saurischia</taxon>
        <taxon>Theropoda</taxon>
        <taxon>Coelurosauria</taxon>
        <taxon>Aves</taxon>
        <taxon>Neognathae</taxon>
        <taxon>Neoaves</taxon>
        <taxon>Telluraves</taxon>
        <taxon>Australaves</taxon>
        <taxon>Cariamiformes</taxon>
        <taxon>Cariamidae</taxon>
        <taxon>Cariama</taxon>
    </lineage>
</organism>
<name>A0A091M557_CARIC</name>
<dbReference type="Proteomes" id="UP000054116">
    <property type="component" value="Unassembled WGS sequence"/>
</dbReference>
<evidence type="ECO:0000313" key="2">
    <source>
        <dbReference type="Proteomes" id="UP000054116"/>
    </source>
</evidence>
<gene>
    <name evidence="1" type="ORF">N322_01662</name>
</gene>
<accession>A0A091M557</accession>
<proteinExistence type="predicted"/>
<feature type="non-terminal residue" evidence="1">
    <location>
        <position position="1"/>
    </location>
</feature>
<protein>
    <submittedName>
        <fullName evidence="1">Uncharacterized protein</fullName>
    </submittedName>
</protein>
<dbReference type="EMBL" id="KK521469">
    <property type="protein sequence ID" value="KFP66556.1"/>
    <property type="molecule type" value="Genomic_DNA"/>
</dbReference>
<evidence type="ECO:0000313" key="1">
    <source>
        <dbReference type="EMBL" id="KFP66556.1"/>
    </source>
</evidence>
<keyword evidence="2" id="KW-1185">Reference proteome</keyword>
<reference evidence="1 2" key="1">
    <citation type="submission" date="2014-04" db="EMBL/GenBank/DDBJ databases">
        <title>Genome evolution of avian class.</title>
        <authorList>
            <person name="Zhang G."/>
            <person name="Li C."/>
        </authorList>
    </citation>
    <scope>NUCLEOTIDE SEQUENCE [LARGE SCALE GENOMIC DNA]</scope>
    <source>
        <strain evidence="1">BGI_N322</strain>
    </source>
</reference>